<feature type="region of interest" description="Disordered" evidence="1">
    <location>
        <begin position="25"/>
        <end position="46"/>
    </location>
</feature>
<organism evidence="2 3">
    <name type="scientific">Durusdinium trenchii</name>
    <dbReference type="NCBI Taxonomy" id="1381693"/>
    <lineage>
        <taxon>Eukaryota</taxon>
        <taxon>Sar</taxon>
        <taxon>Alveolata</taxon>
        <taxon>Dinophyceae</taxon>
        <taxon>Suessiales</taxon>
        <taxon>Symbiodiniaceae</taxon>
        <taxon>Durusdinium</taxon>
    </lineage>
</organism>
<gene>
    <name evidence="2" type="ORF">CCMP2556_LOCUS5867</name>
</gene>
<dbReference type="Proteomes" id="UP001642484">
    <property type="component" value="Unassembled WGS sequence"/>
</dbReference>
<sequence length="129" mass="14732">MSYNMEPFHDDFEDQLQKDAMLDQVFSDATTASGAEMPELEDLEDLEPRRMMAMRPSRQGLNGVPGMEDVVVRPLPELAPTRRRAPCVPCRTWAITPDHPEALKPPCKEDPDQKSVDFHPMVTMHLFRP</sequence>
<keyword evidence="3" id="KW-1185">Reference proteome</keyword>
<proteinExistence type="predicted"/>
<evidence type="ECO:0000256" key="1">
    <source>
        <dbReference type="SAM" id="MobiDB-lite"/>
    </source>
</evidence>
<name>A0ABP0ICB6_9DINO</name>
<comment type="caution">
    <text evidence="2">The sequence shown here is derived from an EMBL/GenBank/DDBJ whole genome shotgun (WGS) entry which is preliminary data.</text>
</comment>
<protein>
    <submittedName>
        <fullName evidence="2">Uncharacterized protein</fullName>
    </submittedName>
</protein>
<dbReference type="EMBL" id="CAXAMN010002503">
    <property type="protein sequence ID" value="CAK8999953.1"/>
    <property type="molecule type" value="Genomic_DNA"/>
</dbReference>
<evidence type="ECO:0000313" key="3">
    <source>
        <dbReference type="Proteomes" id="UP001642484"/>
    </source>
</evidence>
<reference evidence="2 3" key="1">
    <citation type="submission" date="2024-02" db="EMBL/GenBank/DDBJ databases">
        <authorList>
            <person name="Chen Y."/>
            <person name="Shah S."/>
            <person name="Dougan E. K."/>
            <person name="Thang M."/>
            <person name="Chan C."/>
        </authorList>
    </citation>
    <scope>NUCLEOTIDE SEQUENCE [LARGE SCALE GENOMIC DNA]</scope>
</reference>
<accession>A0ABP0ICB6</accession>
<evidence type="ECO:0000313" key="2">
    <source>
        <dbReference type="EMBL" id="CAK8999953.1"/>
    </source>
</evidence>